<keyword evidence="3" id="KW-1185">Reference proteome</keyword>
<feature type="compositionally biased region" description="Low complexity" evidence="1">
    <location>
        <begin position="73"/>
        <end position="85"/>
    </location>
</feature>
<sequence length="203" mass="21066">MAAAQLLDLNLEPPIDWDAIGDWIGPAHDLDYDMVWADADEDADAAGGEGDAAAGDGGAAAGDGGAAAGDGGTAAQDGGEGDAAAGDGGGTVKKRRFYPDDLKIAIYLKLLACTHPPVMHHGVSKAVALQFDVPVRVVQRVWREGQNGGIEGVKNKLNFNCGRKRIEIDPEAIKAVPLAQRTTFQDLANALGLISSKLNIVNQ</sequence>
<dbReference type="Proteomes" id="UP000007015">
    <property type="component" value="Chromosome 4"/>
</dbReference>
<organism evidence="2 3">
    <name type="scientific">Oryza sativa subsp. indica</name>
    <name type="common">Rice</name>
    <dbReference type="NCBI Taxonomy" id="39946"/>
    <lineage>
        <taxon>Eukaryota</taxon>
        <taxon>Viridiplantae</taxon>
        <taxon>Streptophyta</taxon>
        <taxon>Embryophyta</taxon>
        <taxon>Tracheophyta</taxon>
        <taxon>Spermatophyta</taxon>
        <taxon>Magnoliopsida</taxon>
        <taxon>Liliopsida</taxon>
        <taxon>Poales</taxon>
        <taxon>Poaceae</taxon>
        <taxon>BOP clade</taxon>
        <taxon>Oryzoideae</taxon>
        <taxon>Oryzeae</taxon>
        <taxon>Oryzinae</taxon>
        <taxon>Oryza</taxon>
        <taxon>Oryza sativa</taxon>
    </lineage>
</organism>
<protein>
    <submittedName>
        <fullName evidence="2">Uncharacterized protein</fullName>
    </submittedName>
</protein>
<dbReference type="Gramene" id="BGIOSGA014073-TA">
    <property type="protein sequence ID" value="BGIOSGA014073-PA"/>
    <property type="gene ID" value="BGIOSGA014073"/>
</dbReference>
<name>A2XZ26_ORYSI</name>
<dbReference type="EMBL" id="CM000129">
    <property type="protein sequence ID" value="EAY96086.1"/>
    <property type="molecule type" value="Genomic_DNA"/>
</dbReference>
<evidence type="ECO:0000256" key="1">
    <source>
        <dbReference type="SAM" id="MobiDB-lite"/>
    </source>
</evidence>
<feature type="region of interest" description="Disordered" evidence="1">
    <location>
        <begin position="43"/>
        <end position="90"/>
    </location>
</feature>
<evidence type="ECO:0000313" key="3">
    <source>
        <dbReference type="Proteomes" id="UP000007015"/>
    </source>
</evidence>
<dbReference type="PANTHER" id="PTHR33889:SF7">
    <property type="entry name" value="OS04G0681850 PROTEIN"/>
    <property type="match status" value="1"/>
</dbReference>
<dbReference type="PANTHER" id="PTHR33889">
    <property type="entry name" value="OS04G0681850 PROTEIN"/>
    <property type="match status" value="1"/>
</dbReference>
<reference evidence="2 3" key="1">
    <citation type="journal article" date="2005" name="PLoS Biol.">
        <title>The genomes of Oryza sativa: a history of duplications.</title>
        <authorList>
            <person name="Yu J."/>
            <person name="Wang J."/>
            <person name="Lin W."/>
            <person name="Li S."/>
            <person name="Li H."/>
            <person name="Zhou J."/>
            <person name="Ni P."/>
            <person name="Dong W."/>
            <person name="Hu S."/>
            <person name="Zeng C."/>
            <person name="Zhang J."/>
            <person name="Zhang Y."/>
            <person name="Li R."/>
            <person name="Xu Z."/>
            <person name="Li S."/>
            <person name="Li X."/>
            <person name="Zheng H."/>
            <person name="Cong L."/>
            <person name="Lin L."/>
            <person name="Yin J."/>
            <person name="Geng J."/>
            <person name="Li G."/>
            <person name="Shi J."/>
            <person name="Liu J."/>
            <person name="Lv H."/>
            <person name="Li J."/>
            <person name="Wang J."/>
            <person name="Deng Y."/>
            <person name="Ran L."/>
            <person name="Shi X."/>
            <person name="Wang X."/>
            <person name="Wu Q."/>
            <person name="Li C."/>
            <person name="Ren X."/>
            <person name="Wang J."/>
            <person name="Wang X."/>
            <person name="Li D."/>
            <person name="Liu D."/>
            <person name="Zhang X."/>
            <person name="Ji Z."/>
            <person name="Zhao W."/>
            <person name="Sun Y."/>
            <person name="Zhang Z."/>
            <person name="Bao J."/>
            <person name="Han Y."/>
            <person name="Dong L."/>
            <person name="Ji J."/>
            <person name="Chen P."/>
            <person name="Wu S."/>
            <person name="Liu J."/>
            <person name="Xiao Y."/>
            <person name="Bu D."/>
            <person name="Tan J."/>
            <person name="Yang L."/>
            <person name="Ye C."/>
            <person name="Zhang J."/>
            <person name="Xu J."/>
            <person name="Zhou Y."/>
            <person name="Yu Y."/>
            <person name="Zhang B."/>
            <person name="Zhuang S."/>
            <person name="Wei H."/>
            <person name="Liu B."/>
            <person name="Lei M."/>
            <person name="Yu H."/>
            <person name="Li Y."/>
            <person name="Xu H."/>
            <person name="Wei S."/>
            <person name="He X."/>
            <person name="Fang L."/>
            <person name="Zhang Z."/>
            <person name="Zhang Y."/>
            <person name="Huang X."/>
            <person name="Su Z."/>
            <person name="Tong W."/>
            <person name="Li J."/>
            <person name="Tong Z."/>
            <person name="Li S."/>
            <person name="Ye J."/>
            <person name="Wang L."/>
            <person name="Fang L."/>
            <person name="Lei T."/>
            <person name="Chen C."/>
            <person name="Chen H."/>
            <person name="Xu Z."/>
            <person name="Li H."/>
            <person name="Huang H."/>
            <person name="Zhang F."/>
            <person name="Xu H."/>
            <person name="Li N."/>
            <person name="Zhao C."/>
            <person name="Li S."/>
            <person name="Dong L."/>
            <person name="Huang Y."/>
            <person name="Li L."/>
            <person name="Xi Y."/>
            <person name="Qi Q."/>
            <person name="Li W."/>
            <person name="Zhang B."/>
            <person name="Hu W."/>
            <person name="Zhang Y."/>
            <person name="Tian X."/>
            <person name="Jiao Y."/>
            <person name="Liang X."/>
            <person name="Jin J."/>
            <person name="Gao L."/>
            <person name="Zheng W."/>
            <person name="Hao B."/>
            <person name="Liu S."/>
            <person name="Wang W."/>
            <person name="Yuan L."/>
            <person name="Cao M."/>
            <person name="McDermott J."/>
            <person name="Samudrala R."/>
            <person name="Wang J."/>
            <person name="Wong G.K."/>
            <person name="Yang H."/>
        </authorList>
    </citation>
    <scope>NUCLEOTIDE SEQUENCE [LARGE SCALE GENOMIC DNA]</scope>
    <source>
        <strain evidence="3">cv. 93-11</strain>
    </source>
</reference>
<evidence type="ECO:0000313" key="2">
    <source>
        <dbReference type="EMBL" id="EAY96086.1"/>
    </source>
</evidence>
<accession>A2XZ26</accession>
<dbReference type="OMA" id="CTHPPVM"/>
<proteinExistence type="predicted"/>
<dbReference type="AlphaFoldDB" id="A2XZ26"/>
<dbReference type="HOGENOM" id="CLU_116940_0_0_1"/>
<gene>
    <name evidence="2" type="ORF">OsI_17960</name>
</gene>
<feature type="compositionally biased region" description="Gly residues" evidence="1">
    <location>
        <begin position="47"/>
        <end position="72"/>
    </location>
</feature>